<evidence type="ECO:0000256" key="2">
    <source>
        <dbReference type="ARBA" id="ARBA00023157"/>
    </source>
</evidence>
<evidence type="ECO:0000256" key="6">
    <source>
        <dbReference type="SAM" id="SignalP"/>
    </source>
</evidence>
<evidence type="ECO:0000313" key="8">
    <source>
        <dbReference type="RefSeq" id="XP_023950443.2"/>
    </source>
</evidence>
<comment type="similarity">
    <text evidence="1 4">Belongs to the glycosyl hydrolase 56 family.</text>
</comment>
<dbReference type="InterPro" id="IPR017853">
    <property type="entry name" value="GH"/>
</dbReference>
<evidence type="ECO:0000313" key="7">
    <source>
        <dbReference type="Proteomes" id="UP001652582"/>
    </source>
</evidence>
<feature type="compositionally biased region" description="Polar residues" evidence="5">
    <location>
        <begin position="791"/>
        <end position="800"/>
    </location>
</feature>
<dbReference type="GO" id="GO:0004415">
    <property type="term" value="F:hyalurononglucosaminidase activity"/>
    <property type="evidence" value="ECO:0007669"/>
    <property type="project" value="UniProtKB-UniRule"/>
</dbReference>
<feature type="region of interest" description="Disordered" evidence="5">
    <location>
        <begin position="791"/>
        <end position="810"/>
    </location>
</feature>
<keyword evidence="2" id="KW-1015">Disulfide bond</keyword>
<proteinExistence type="inferred from homology"/>
<feature type="compositionally biased region" description="Polar residues" evidence="5">
    <location>
        <begin position="369"/>
        <end position="384"/>
    </location>
</feature>
<organism evidence="7 8">
    <name type="scientific">Bicyclus anynana</name>
    <name type="common">Squinting bush brown butterfly</name>
    <dbReference type="NCBI Taxonomy" id="110368"/>
    <lineage>
        <taxon>Eukaryota</taxon>
        <taxon>Metazoa</taxon>
        <taxon>Ecdysozoa</taxon>
        <taxon>Arthropoda</taxon>
        <taxon>Hexapoda</taxon>
        <taxon>Insecta</taxon>
        <taxon>Pterygota</taxon>
        <taxon>Neoptera</taxon>
        <taxon>Endopterygota</taxon>
        <taxon>Lepidoptera</taxon>
        <taxon>Glossata</taxon>
        <taxon>Ditrysia</taxon>
        <taxon>Papilionoidea</taxon>
        <taxon>Nymphalidae</taxon>
        <taxon>Satyrinae</taxon>
        <taxon>Satyrini</taxon>
        <taxon>Mycalesina</taxon>
        <taxon>Bicyclus</taxon>
    </lineage>
</organism>
<dbReference type="PANTHER" id="PTHR11769:SF35">
    <property type="entry name" value="HYALURONIDASE"/>
    <property type="match status" value="1"/>
</dbReference>
<name>A0A6J1NZZ1_BICAN</name>
<dbReference type="InterPro" id="IPR018155">
    <property type="entry name" value="Hyaluronidase"/>
</dbReference>
<keyword evidence="3" id="KW-0325">Glycoprotein</keyword>
<dbReference type="InterPro" id="IPR013785">
    <property type="entry name" value="Aldolase_TIM"/>
</dbReference>
<dbReference type="Pfam" id="PF01630">
    <property type="entry name" value="Glyco_hydro_56"/>
    <property type="match status" value="1"/>
</dbReference>
<evidence type="ECO:0000256" key="4">
    <source>
        <dbReference type="RuleBase" id="RU610713"/>
    </source>
</evidence>
<reference evidence="7" key="1">
    <citation type="submission" date="2025-05" db="UniProtKB">
        <authorList>
            <consortium name="RefSeq"/>
        </authorList>
    </citation>
    <scope>NUCLEOTIDE SEQUENCE [LARGE SCALE GENOMIC DNA]</scope>
</reference>
<keyword evidence="7" id="KW-1185">Reference proteome</keyword>
<keyword evidence="4" id="KW-0326">Glycosidase</keyword>
<dbReference type="GO" id="GO:0030214">
    <property type="term" value="P:hyaluronan catabolic process"/>
    <property type="evidence" value="ECO:0007669"/>
    <property type="project" value="TreeGrafter"/>
</dbReference>
<dbReference type="InterPro" id="IPR001329">
    <property type="entry name" value="Venom_Hyaluronidase"/>
</dbReference>
<evidence type="ECO:0000256" key="1">
    <source>
        <dbReference type="ARBA" id="ARBA00008871"/>
    </source>
</evidence>
<dbReference type="PRINTS" id="PR00847">
    <property type="entry name" value="HYALURONDASE"/>
</dbReference>
<sequence>MLLLTVFVLVFCSVRCGYVGENYIIDKPDYDAPTAEDTPFKVYWNVPTKQCRSRGIPFDNLLKKFTITYNKNDRFEGETITIIYNVGIVPSILKSNGAKFSVLNGGVPQEGNLEEHLAAFRETVVRLIPDPDFKGIGVLDLEQWRPIYRQHWGTQASNIDLSLSIEMRKYWWWPTKWQKLEAEKRFEDAARKFMETTLYTAKQMRPKAAWGYYGFPYCFNMDKNNRNEQCAKYVNAENDRIYWLWAESTALYPSLYSESCLTTSELEKLVSGRLTEANRVKGSDDLVLPYFALTYRDGPFIKESDVVATFNVLQKKNASGIVIWGASNDVNTADKCNHLYEYVETIFGPIAQKYIQRINKKRQDESNKRQLNTDNYKSDNTSKSANVTFNHLTSSNNTNNTNVLFTENSTQNNNESLSIQSTTNSAYPATTTSYQQRNKYYYEVDGNKTEFNSFNESDFWSIIPFNKTDTGKVNPTVDNSTHDKDALITFEIVENTSSPKYETKNNVTEDNSQLVKQEKSTQITMTLKTQAINRRENVSENFMTLSANLTRSHTLLNESHEENDKTVIYKNVTGKYIETLKSPSSLEFSLLSSTTGSKDISPDKITTNSTNLSTETKENGVENYLITSAVDFTTPNYRLLNSNDSKISVLQDLNEDNLFTRNSTYFSTEKSITKENNENDYLITLKIDITSSNNTSTNEYDTKINVENIKPAGNLDFMFILPNHTLNDIQDVKQEAQNTTYPNVNTIDRVESDDSDNLIVLANFKPNKTEMNSKEHDTEIDIENIKSGSDLQFISPSTTNEPKDSSQYENEDELMTTNFTYTSNEALEREKNAIEDYLVKNTEDFTTPFNTSLVFTKPKPPPPNNVSIDLQKLIQEDKTIQNTSDINTNSIDTRESNIPDNFITINFTCSASVLTKDNGTEIDVDTTKSASSLEVSLLPPNNNSNDISKDISQYENEDELRTSNFTYTSTEALEREENAIVDYLVTNTEDFTTPFNTSLKTNESEINFKYIAGNLEFTGLPSNNVSIDLQKLIQEDKTIQNTSYINKNSIDTRESNISDNLSTIDFTSFDNVLTKENDTEIDVDTTNSASSLEFSSLPTNNNSSDISQYIKQHNSSYFSIEASENRENGEHDNLITFAADLTNIKNKTLNKNDTEINFENVESSSTLQFLLQNLTPDELFTTYPTADEIKSEKSDAHNVLLQHNTEIDLTLQPEQKLKNYYYDADYNKAEHKSSNNNDYWNIIPFEETTAEDVGYNINASSNDNDTKTTYEVQQQ</sequence>
<evidence type="ECO:0000256" key="5">
    <source>
        <dbReference type="SAM" id="MobiDB-lite"/>
    </source>
</evidence>
<feature type="signal peptide" evidence="6">
    <location>
        <begin position="1"/>
        <end position="16"/>
    </location>
</feature>
<evidence type="ECO:0000256" key="3">
    <source>
        <dbReference type="ARBA" id="ARBA00023180"/>
    </source>
</evidence>
<keyword evidence="6" id="KW-0732">Signal</keyword>
<keyword evidence="4" id="KW-0378">Hydrolase</keyword>
<dbReference type="PANTHER" id="PTHR11769">
    <property type="entry name" value="HYALURONIDASE"/>
    <property type="match status" value="1"/>
</dbReference>
<feature type="region of interest" description="Disordered" evidence="5">
    <location>
        <begin position="361"/>
        <end position="384"/>
    </location>
</feature>
<dbReference type="RefSeq" id="XP_023950443.2">
    <property type="nucleotide sequence ID" value="XM_024094675.2"/>
</dbReference>
<dbReference type="AlphaFoldDB" id="A0A6J1NZZ1"/>
<dbReference type="KEGG" id="bany:112054777"/>
<dbReference type="GeneID" id="112054777"/>
<feature type="chain" id="PRO_5045978240" description="Hyaluronidase" evidence="6">
    <location>
        <begin position="17"/>
        <end position="1275"/>
    </location>
</feature>
<accession>A0A6J1NZZ1</accession>
<comment type="catalytic activity">
    <reaction evidence="4">
        <text>Random hydrolysis of (1-&gt;4)-linkages between N-acetyl-beta-D-glucosamine and D-glucuronate residues in hyaluronate.</text>
        <dbReference type="EC" id="3.2.1.35"/>
    </reaction>
</comment>
<dbReference type="Proteomes" id="UP001652582">
    <property type="component" value="Chromosome 2"/>
</dbReference>
<dbReference type="GO" id="GO:0005975">
    <property type="term" value="P:carbohydrate metabolic process"/>
    <property type="evidence" value="ECO:0007669"/>
    <property type="project" value="InterPro"/>
</dbReference>
<dbReference type="PRINTS" id="PR00846">
    <property type="entry name" value="GLHYDRLASE56"/>
</dbReference>
<dbReference type="Gene3D" id="3.20.20.70">
    <property type="entry name" value="Aldolase class I"/>
    <property type="match status" value="1"/>
</dbReference>
<protein>
    <recommendedName>
        <fullName evidence="4">Hyaluronidase</fullName>
        <ecNumber evidence="4">3.2.1.35</ecNumber>
    </recommendedName>
</protein>
<dbReference type="OrthoDB" id="5796153at2759"/>
<dbReference type="GO" id="GO:0006952">
    <property type="term" value="P:defense response"/>
    <property type="evidence" value="ECO:0007669"/>
    <property type="project" value="InterPro"/>
</dbReference>
<gene>
    <name evidence="8" type="primary">LOC112054777</name>
</gene>
<dbReference type="EC" id="3.2.1.35" evidence="4"/>
<reference evidence="8" key="2">
    <citation type="submission" date="2025-08" db="UniProtKB">
        <authorList>
            <consortium name="RefSeq"/>
        </authorList>
    </citation>
    <scope>IDENTIFICATION</scope>
</reference>
<dbReference type="SUPFAM" id="SSF51445">
    <property type="entry name" value="(Trans)glycosidases"/>
    <property type="match status" value="1"/>
</dbReference>